<proteinExistence type="inferred from homology"/>
<evidence type="ECO:0000313" key="6">
    <source>
        <dbReference type="Proteomes" id="UP000316614"/>
    </source>
</evidence>
<dbReference type="InterPro" id="IPR002173">
    <property type="entry name" value="Carboh/pur_kinase_PfkB_CS"/>
</dbReference>
<dbReference type="PANTHER" id="PTHR43085:SF57">
    <property type="entry name" value="CARBOHYDRATE KINASE PFKB DOMAIN-CONTAINING PROTEIN"/>
    <property type="match status" value="1"/>
</dbReference>
<keyword evidence="2" id="KW-0808">Transferase</keyword>
<feature type="domain" description="Carbohydrate kinase PfkB" evidence="4">
    <location>
        <begin position="20"/>
        <end position="279"/>
    </location>
</feature>
<dbReference type="RefSeq" id="WP_141615191.1">
    <property type="nucleotide sequence ID" value="NZ_CP041253.1"/>
</dbReference>
<dbReference type="SUPFAM" id="SSF53613">
    <property type="entry name" value="Ribokinase-like"/>
    <property type="match status" value="1"/>
</dbReference>
<keyword evidence="6" id="KW-1185">Reference proteome</keyword>
<dbReference type="Proteomes" id="UP000316614">
    <property type="component" value="Chromosome"/>
</dbReference>
<dbReference type="KEGG" id="echi:FKX85_13295"/>
<evidence type="ECO:0000313" key="5">
    <source>
        <dbReference type="EMBL" id="QDH79954.1"/>
    </source>
</evidence>
<dbReference type="PROSITE" id="PS00583">
    <property type="entry name" value="PFKB_KINASES_1"/>
    <property type="match status" value="1"/>
</dbReference>
<dbReference type="GO" id="GO:0016301">
    <property type="term" value="F:kinase activity"/>
    <property type="evidence" value="ECO:0007669"/>
    <property type="project" value="UniProtKB-KW"/>
</dbReference>
<dbReference type="Gene3D" id="3.40.1190.20">
    <property type="match status" value="1"/>
</dbReference>
<comment type="similarity">
    <text evidence="1">Belongs to the carbohydrate kinase PfkB family.</text>
</comment>
<evidence type="ECO:0000256" key="3">
    <source>
        <dbReference type="ARBA" id="ARBA00022777"/>
    </source>
</evidence>
<dbReference type="Pfam" id="PF00294">
    <property type="entry name" value="PfkB"/>
    <property type="match status" value="1"/>
</dbReference>
<gene>
    <name evidence="5" type="ORF">FKX85_13295</name>
</gene>
<dbReference type="EMBL" id="CP041253">
    <property type="protein sequence ID" value="QDH79954.1"/>
    <property type="molecule type" value="Genomic_DNA"/>
</dbReference>
<evidence type="ECO:0000256" key="2">
    <source>
        <dbReference type="ARBA" id="ARBA00022679"/>
    </source>
</evidence>
<dbReference type="CDD" id="cd01167">
    <property type="entry name" value="bac_FRK"/>
    <property type="match status" value="1"/>
</dbReference>
<dbReference type="InterPro" id="IPR050306">
    <property type="entry name" value="PfkB_Carbo_kinase"/>
</dbReference>
<dbReference type="InterPro" id="IPR011611">
    <property type="entry name" value="PfkB_dom"/>
</dbReference>
<dbReference type="PANTHER" id="PTHR43085">
    <property type="entry name" value="HEXOKINASE FAMILY MEMBER"/>
    <property type="match status" value="1"/>
</dbReference>
<dbReference type="InterPro" id="IPR029056">
    <property type="entry name" value="Ribokinase-like"/>
</dbReference>
<name>A0A514CJX1_9BACT</name>
<dbReference type="PROSITE" id="PS00584">
    <property type="entry name" value="PFKB_KINASES_2"/>
    <property type="match status" value="1"/>
</dbReference>
<accession>A0A514CJX1</accession>
<protein>
    <submittedName>
        <fullName evidence="5">Carbohydrate kinase</fullName>
    </submittedName>
</protein>
<reference evidence="5 6" key="1">
    <citation type="submission" date="2019-06" db="EMBL/GenBank/DDBJ databases">
        <title>Echinicola alkalisoli sp. nov. isolated from saline soil.</title>
        <authorList>
            <person name="Sun J.-Q."/>
            <person name="Xu L."/>
        </authorList>
    </citation>
    <scope>NUCLEOTIDE SEQUENCE [LARGE SCALE GENOMIC DNA]</scope>
    <source>
        <strain evidence="5 6">LN3S3</strain>
    </source>
</reference>
<keyword evidence="3 5" id="KW-0418">Kinase</keyword>
<evidence type="ECO:0000256" key="1">
    <source>
        <dbReference type="ARBA" id="ARBA00010688"/>
    </source>
</evidence>
<dbReference type="AlphaFoldDB" id="A0A514CJX1"/>
<dbReference type="OrthoDB" id="9813569at2"/>
<evidence type="ECO:0000259" key="4">
    <source>
        <dbReference type="Pfam" id="PF00294"/>
    </source>
</evidence>
<organism evidence="5 6">
    <name type="scientific">Echinicola soli</name>
    <dbReference type="NCBI Taxonomy" id="2591634"/>
    <lineage>
        <taxon>Bacteria</taxon>
        <taxon>Pseudomonadati</taxon>
        <taxon>Bacteroidota</taxon>
        <taxon>Cytophagia</taxon>
        <taxon>Cytophagales</taxon>
        <taxon>Cyclobacteriaceae</taxon>
        <taxon>Echinicola</taxon>
    </lineage>
</organism>
<sequence>MDKRAVIFGEMLWDCFPDKNLPGGAPMNVALHIQYLGIETTFISKTGNDQLGTDLLSFIEKKGLDGAFVQKDYAHETSRVVVDNSDRENIKYDIVKPVAWDFMEWSEAIQQKVNETDVFVFGSLAARSEQSRNTLFKLLETSTLKVLDINIRAPHYSADLIRQLLQKADILKINDDELEMLIQVCELPTDTEAAISKLAGLFNLHMVCMTKGASGALIYDGEQMHHHAGYKVAVEDTVGSGDAFLSGFIHRFLAGDPPGKILDFACALGALVATQKGGTPRYELEAISAIQKNSC</sequence>